<dbReference type="InterPro" id="IPR036691">
    <property type="entry name" value="Endo/exonu/phosph_ase_sf"/>
</dbReference>
<proteinExistence type="predicted"/>
<gene>
    <name evidence="2" type="ORF">FSB_LOCUS55081</name>
</gene>
<dbReference type="PANTHER" id="PTHR33116:SF78">
    <property type="entry name" value="OS12G0587133 PROTEIN"/>
    <property type="match status" value="1"/>
</dbReference>
<dbReference type="PROSITE" id="PS50878">
    <property type="entry name" value="RT_POL"/>
    <property type="match status" value="1"/>
</dbReference>
<evidence type="ECO:0000259" key="1">
    <source>
        <dbReference type="PROSITE" id="PS50878"/>
    </source>
</evidence>
<dbReference type="PANTHER" id="PTHR33116">
    <property type="entry name" value="REVERSE TRANSCRIPTASE ZINC-BINDING DOMAIN-CONTAINING PROTEIN-RELATED-RELATED"/>
    <property type="match status" value="1"/>
</dbReference>
<sequence length="1605" mass="183431">MDPYNIMEQKGHFQGSLWVGLSGLRWLLDVFAKLRNSNQTIEGFFEFHRDGYRMLEFSCHANQGGKFVEVSEYHGGNQRGNIRIPEGRRGAGWSVFEFQVRMAENEPRPTRTQRFVWKPISKTIRITLENGSRTVSWISLGSDPLKRQGACCPPLTECSGDPHGGGVIRVMMTTARSYGTVRGRDRRKRPMKLRFRGFSQARAMTEVVEASSPRSVMPEMNQEELTMAVVAEEGTTSLMESLTMVLYVGVGEGSSSRLSCTPLNMVNPPVGSQGTEIIVEGIDALSQPSRWVAWHMNMFRKQIGVSIKGHEVECLALLRKMRRTGSPRILRFFMKLRFVSWNETKLDGMDIRMVRSLWGSQHVDWVALDANAGGILLMWDNRVVEKKDVVVGESSVVLGGVILYKAALGSPLVIVGDFNAIRTPSKRLECTRFSPSMHSFSDWIDSHNLIDLPLVGGCFTWSSGTTPLSMSRIDRALVSLDWEAHYSDVLLRLLSQPISDHHPLLMVAVGMAGGKSSFKFENMWLKEEGFVDKVQNWWSGYEFVETPSFVLACKLKALKEDLKKWNKDTFGDIHYRKSCCIRDILDLGVKEGRDNNTRFFHQVANSNRRRNYLGNLEIDGSLFEDKEEIKAQVEQFYHSLYQESESWRPEADGLDFDSIDLIDRDLLEKPFDREEVVQVLQNLRGDKAPGPDGFTMAFFQKCWRVVEMDVMTFLGEVYEFGKFEKSLNTTFISLIPKKINAVNIRDFHPISLIGCIYKLLAKVLANRLVLVLDGIISESQNSFVGGRKILDSMLIANECLNSRLKSHIPELICKLDIEKTYDYVNWDCLYSLLDKMGFGSRWISWMRACTSTVRFSVLVNGSPTGFFYSSRGLRQDNPLSPLLFLLIMEVLSRMLRRTVVRGFIRGFQVGRGDLSHVSISHLLYVDDTILFSDAHPEQLLYIRMVLTCFEAVTGLEYLGMPLGVSYKALAIWTPIVEKIERRLAGIAKRIECLQRNFLWGGMGEEHKFHLVAWDRICSPIQQGVLGVRQLIPFNLALLGKWLWRFGLEESHLWRRVVVAKYGEGRGGWNSNFPRSTHGCSLWRHIRMGWEVFSSHISFENSFVGDRKILDSMLIANECLNSRLKSHIPELICKLDIEKAYDYVNWDCLYSLLDKMGFGSRWISWMRACTSTVRFSVLVNGSPTGFFYSSRGLRQDDPLSPLLFLLIMEVLSRMLRRTVVRGFIRGFQVGRGDLSHVSISHLLYVDDTILFSDAHPEQLLYIRMVLTCFEAVTGLKYPGMPLGVSYKALAIWTPIVEKIERRLAGWQKIYLSKGGRLTLLKSTLSSLPTYYLSLFPIPVSIAKRIECLQRNFLWGGMGEEHKFHLVAWDRICSPIQQGVLGVRQLIPFNLALLGKWLWRFGLEESHLWRRVVVAKYGEGRGGWTSNFPRSTHGCSLWRHIRMGWEVFSSHISFEVGLGTWISLWHDKWCSDRPLKEIFPALYGCSLNQEDTIASVQVCQGGDQLLEWNVTFGRDFNDWELDQAPPRVAFFMWTATWVRILTCDNLKKKGMALAGWCCMCKNANETVDHLLLHCSIARQIWGFVFQFVGINWVLPSHVSEVLGGWWN</sequence>
<dbReference type="InterPro" id="IPR005135">
    <property type="entry name" value="Endo/exonuclease/phosphatase"/>
</dbReference>
<dbReference type="Pfam" id="PF03372">
    <property type="entry name" value="Exo_endo_phos"/>
    <property type="match status" value="1"/>
</dbReference>
<accession>A0A2N9IST7</accession>
<dbReference type="Pfam" id="PF00078">
    <property type="entry name" value="RVT_1"/>
    <property type="match status" value="2"/>
</dbReference>
<dbReference type="EMBL" id="OIVN01006182">
    <property type="protein sequence ID" value="SPD27199.1"/>
    <property type="molecule type" value="Genomic_DNA"/>
</dbReference>
<dbReference type="SUPFAM" id="SSF56219">
    <property type="entry name" value="DNase I-like"/>
    <property type="match status" value="1"/>
</dbReference>
<reference evidence="2" key="1">
    <citation type="submission" date="2018-02" db="EMBL/GenBank/DDBJ databases">
        <authorList>
            <person name="Cohen D.B."/>
            <person name="Kent A.D."/>
        </authorList>
    </citation>
    <scope>NUCLEOTIDE SEQUENCE</scope>
</reference>
<dbReference type="Pfam" id="PF13966">
    <property type="entry name" value="zf-RVT"/>
    <property type="match status" value="1"/>
</dbReference>
<dbReference type="InterPro" id="IPR000477">
    <property type="entry name" value="RT_dom"/>
</dbReference>
<dbReference type="Gene3D" id="3.60.10.10">
    <property type="entry name" value="Endonuclease/exonuclease/phosphatase"/>
    <property type="match status" value="1"/>
</dbReference>
<dbReference type="GO" id="GO:0003824">
    <property type="term" value="F:catalytic activity"/>
    <property type="evidence" value="ECO:0007669"/>
    <property type="project" value="InterPro"/>
</dbReference>
<dbReference type="InterPro" id="IPR026960">
    <property type="entry name" value="RVT-Znf"/>
</dbReference>
<feature type="domain" description="Reverse transcriptase" evidence="1">
    <location>
        <begin position="716"/>
        <end position="1004"/>
    </location>
</feature>
<organism evidence="2">
    <name type="scientific">Fagus sylvatica</name>
    <name type="common">Beechnut</name>
    <dbReference type="NCBI Taxonomy" id="28930"/>
    <lineage>
        <taxon>Eukaryota</taxon>
        <taxon>Viridiplantae</taxon>
        <taxon>Streptophyta</taxon>
        <taxon>Embryophyta</taxon>
        <taxon>Tracheophyta</taxon>
        <taxon>Spermatophyta</taxon>
        <taxon>Magnoliopsida</taxon>
        <taxon>eudicotyledons</taxon>
        <taxon>Gunneridae</taxon>
        <taxon>Pentapetalae</taxon>
        <taxon>rosids</taxon>
        <taxon>fabids</taxon>
        <taxon>Fagales</taxon>
        <taxon>Fagaceae</taxon>
        <taxon>Fagus</taxon>
    </lineage>
</organism>
<dbReference type="CDD" id="cd01650">
    <property type="entry name" value="RT_nLTR_like"/>
    <property type="match status" value="1"/>
</dbReference>
<name>A0A2N9IST7_FAGSY</name>
<evidence type="ECO:0000313" key="2">
    <source>
        <dbReference type="EMBL" id="SPD27199.1"/>
    </source>
</evidence>
<protein>
    <recommendedName>
        <fullName evidence="1">Reverse transcriptase domain-containing protein</fullName>
    </recommendedName>
</protein>